<evidence type="ECO:0000259" key="1">
    <source>
        <dbReference type="Pfam" id="PF06985"/>
    </source>
</evidence>
<dbReference type="EMBL" id="SBHS01000013">
    <property type="protein sequence ID" value="TWU74158.1"/>
    <property type="molecule type" value="Genomic_DNA"/>
</dbReference>
<organism evidence="3 4">
    <name type="scientific">Metarhizium rileyi (strain RCEF 4871)</name>
    <name type="common">Nomuraea rileyi</name>
    <dbReference type="NCBI Taxonomy" id="1649241"/>
    <lineage>
        <taxon>Eukaryota</taxon>
        <taxon>Fungi</taxon>
        <taxon>Dikarya</taxon>
        <taxon>Ascomycota</taxon>
        <taxon>Pezizomycotina</taxon>
        <taxon>Sordariomycetes</taxon>
        <taxon>Hypocreomycetidae</taxon>
        <taxon>Hypocreales</taxon>
        <taxon>Clavicipitaceae</taxon>
        <taxon>Metarhizium</taxon>
    </lineage>
</organism>
<evidence type="ECO:0000313" key="3">
    <source>
        <dbReference type="EMBL" id="TWU74158.1"/>
    </source>
</evidence>
<dbReference type="Proteomes" id="UP000317257">
    <property type="component" value="Unassembled WGS sequence"/>
</dbReference>
<dbReference type="PANTHER" id="PTHR10622">
    <property type="entry name" value="HET DOMAIN-CONTAINING PROTEIN"/>
    <property type="match status" value="1"/>
</dbReference>
<feature type="domain" description="Heterokaryon incompatibility" evidence="1">
    <location>
        <begin position="27"/>
        <end position="128"/>
    </location>
</feature>
<feature type="domain" description="DUF8212" evidence="2">
    <location>
        <begin position="244"/>
        <end position="316"/>
    </location>
</feature>
<dbReference type="AlphaFoldDB" id="A0A5C6GBQ3"/>
<reference evidence="4" key="1">
    <citation type="submission" date="2018-12" db="EMBL/GenBank/DDBJ databases">
        <title>The complete genome of Metarhizium rileyi, a key fungal pathogen of Lepidoptera.</title>
        <authorList>
            <person name="Binneck E."/>
            <person name="Lastra C.C.L."/>
            <person name="Sosa-Gomez D.R."/>
        </authorList>
    </citation>
    <scope>NUCLEOTIDE SEQUENCE [LARGE SCALE GENOMIC DNA]</scope>
    <source>
        <strain evidence="4">Cep018-CH2</strain>
    </source>
</reference>
<sequence>MRLLNTKTYDLYEQCDLPNGGNTFPPYAALSHIWLPKTDNRVAEVTYKDMRHSLQRLRIGKLKQSGWEKLKKYCDFAAANCFEWAWMDTCCIDKDDAAETSESINSMFRLYKDAEICYAYLADVHCSSFDSGNISKQLMTSKWFTRGWTLQELLAPKKVVFLNKSWTLVGTRTSLQGKIEALTGIETEVLNSFEPENLEAASLATRLSWASQRQTTKPEDETYCLLGIFAVHMPLSYGEGRAGAFLRFQERLLAKYDDDSIFAWQHLTTSQTAIPLTTSDSKQTLWDTNTCVSMLAPSVSYFKESCGIRYAPSYASGQHSRKTSPFFMANGMLRFQRSSFVCVDGGVDILQLRCFVKDHPGLGIPISTQQNARFAGPMFIRLETEQNTITWGPYAKQNANLSHYDTIRSTSRAKVVRWALHCSTFQLDPYRQKQKLEQSLGLMWKNSGQISIKATMEGDEEHGPTARSWVAEDEAYITSKGTLTLQVNLIDLCREQPQLTLELLLTQDGIKEGHRRPTCEDENKSAMGVADTILETTKHHVAFSGKPFNVQLWLHPCPVELLQEFRPTEAYRLEIITQNMADMTITSLSPTT</sequence>
<comment type="caution">
    <text evidence="3">The sequence shown here is derived from an EMBL/GenBank/DDBJ whole genome shotgun (WGS) entry which is preliminary data.</text>
</comment>
<dbReference type="PANTHER" id="PTHR10622:SF10">
    <property type="entry name" value="HET DOMAIN-CONTAINING PROTEIN"/>
    <property type="match status" value="1"/>
</dbReference>
<dbReference type="InterPro" id="IPR058525">
    <property type="entry name" value="DUF8212"/>
</dbReference>
<protein>
    <submittedName>
        <fullName evidence="3">Uncharacterized protein</fullName>
    </submittedName>
</protein>
<evidence type="ECO:0000313" key="4">
    <source>
        <dbReference type="Proteomes" id="UP000317257"/>
    </source>
</evidence>
<dbReference type="Pfam" id="PF26640">
    <property type="entry name" value="DUF8212"/>
    <property type="match status" value="1"/>
</dbReference>
<accession>A0A5C6GBQ3</accession>
<evidence type="ECO:0000259" key="2">
    <source>
        <dbReference type="Pfam" id="PF26640"/>
    </source>
</evidence>
<dbReference type="Pfam" id="PF06985">
    <property type="entry name" value="HET"/>
    <property type="match status" value="1"/>
</dbReference>
<name>A0A5C6GBQ3_METRR</name>
<gene>
    <name evidence="3" type="ORF">ED733_005845</name>
</gene>
<dbReference type="InterPro" id="IPR010730">
    <property type="entry name" value="HET"/>
</dbReference>
<proteinExistence type="predicted"/>